<dbReference type="PANTHER" id="PTHR39179">
    <property type="entry name" value="SPORE COAT PROTEIN I"/>
    <property type="match status" value="1"/>
</dbReference>
<dbReference type="InterPro" id="IPR047175">
    <property type="entry name" value="CotS-like"/>
</dbReference>
<evidence type="ECO:0000313" key="1">
    <source>
        <dbReference type="EMBL" id="GGE48550.1"/>
    </source>
</evidence>
<organism evidence="1 2">
    <name type="scientific">Pullulanibacillus camelliae</name>
    <dbReference type="NCBI Taxonomy" id="1707096"/>
    <lineage>
        <taxon>Bacteria</taxon>
        <taxon>Bacillati</taxon>
        <taxon>Bacillota</taxon>
        <taxon>Bacilli</taxon>
        <taxon>Bacillales</taxon>
        <taxon>Sporolactobacillaceae</taxon>
        <taxon>Pullulanibacillus</taxon>
    </lineage>
</organism>
<dbReference type="PANTHER" id="PTHR39179:SF2">
    <property type="entry name" value="ENDOSPORE COAT-ASSOCIATED PROTEIN YUTH"/>
    <property type="match status" value="1"/>
</dbReference>
<keyword evidence="1" id="KW-0946">Virion</keyword>
<sequence length="323" mass="38043">MTGLQSLLSYYSLSGQFIRQEAERSWFQTAYGTVLIIPHQQVMLSDMDELAGLSDHLIQNGEQGVALPLKNKEGQWLTEVEEQRVVAFLLSTQAPEQKIDRGRALAAFHNKSNAYSFTNLRMPYVQWPNLWIQRTDQLNEWYVEVLQKEEDFTAYEELFLLSYPYFIGRAENAIQYVTDVLRDRQFSDLLTVCHHRLDVELTQLGFSPYWLIDHPARDIAEWIRADILKNGENKAVQETDQFIEDYQQLRPLSQEVYTLIYGRLLFPTDYFDHIDQWKMQERTNSPTLSELKRLLDSSLAQERYLRGFAHRYMADLPVVDWLK</sequence>
<dbReference type="Proteomes" id="UP000628775">
    <property type="component" value="Unassembled WGS sequence"/>
</dbReference>
<reference evidence="1" key="2">
    <citation type="submission" date="2020-09" db="EMBL/GenBank/DDBJ databases">
        <authorList>
            <person name="Sun Q."/>
            <person name="Zhou Y."/>
        </authorList>
    </citation>
    <scope>NUCLEOTIDE SEQUENCE</scope>
    <source>
        <strain evidence="1">CGMCC 1.15371</strain>
    </source>
</reference>
<accession>A0A8J3DXK1</accession>
<dbReference type="EMBL" id="BMIR01000015">
    <property type="protein sequence ID" value="GGE48550.1"/>
    <property type="molecule type" value="Genomic_DNA"/>
</dbReference>
<keyword evidence="1" id="KW-0167">Capsid protein</keyword>
<proteinExistence type="predicted"/>
<dbReference type="InterPro" id="IPR011009">
    <property type="entry name" value="Kinase-like_dom_sf"/>
</dbReference>
<dbReference type="SUPFAM" id="SSF56112">
    <property type="entry name" value="Protein kinase-like (PK-like)"/>
    <property type="match status" value="1"/>
</dbReference>
<evidence type="ECO:0000313" key="2">
    <source>
        <dbReference type="Proteomes" id="UP000628775"/>
    </source>
</evidence>
<gene>
    <name evidence="1" type="ORF">GCM10011391_29220</name>
</gene>
<keyword evidence="2" id="KW-1185">Reference proteome</keyword>
<reference evidence="1" key="1">
    <citation type="journal article" date="2014" name="Int. J. Syst. Evol. Microbiol.">
        <title>Complete genome sequence of Corynebacterium casei LMG S-19264T (=DSM 44701T), isolated from a smear-ripened cheese.</title>
        <authorList>
            <consortium name="US DOE Joint Genome Institute (JGI-PGF)"/>
            <person name="Walter F."/>
            <person name="Albersmeier A."/>
            <person name="Kalinowski J."/>
            <person name="Ruckert C."/>
        </authorList>
    </citation>
    <scope>NUCLEOTIDE SEQUENCE</scope>
    <source>
        <strain evidence="1">CGMCC 1.15371</strain>
    </source>
</reference>
<comment type="caution">
    <text evidence="1">The sequence shown here is derived from an EMBL/GenBank/DDBJ whole genome shotgun (WGS) entry which is preliminary data.</text>
</comment>
<dbReference type="RefSeq" id="WP_188695709.1">
    <property type="nucleotide sequence ID" value="NZ_BMIR01000015.1"/>
</dbReference>
<name>A0A8J3DXK1_9BACL</name>
<protein>
    <submittedName>
        <fullName evidence="1">Spore coat protein YutH</fullName>
    </submittedName>
</protein>
<dbReference type="GO" id="GO:0042601">
    <property type="term" value="C:endospore-forming forespore"/>
    <property type="evidence" value="ECO:0007669"/>
    <property type="project" value="TreeGrafter"/>
</dbReference>
<dbReference type="Gene3D" id="3.90.1200.10">
    <property type="match status" value="1"/>
</dbReference>
<dbReference type="AlphaFoldDB" id="A0A8J3DXK1"/>